<protein>
    <submittedName>
        <fullName evidence="2">Lipid A deacylase LpxR family protein</fullName>
    </submittedName>
</protein>
<comment type="caution">
    <text evidence="2">The sequence shown here is derived from an EMBL/GenBank/DDBJ whole genome shotgun (WGS) entry which is preliminary data.</text>
</comment>
<sequence>MKKLCAAFVTLLLALPAFGQQATIVNGKAASMDNFSFKWENDTFAGTDKWYTNGLEFNWTLADVRTWDTPTDSEAWAQGNFSSKLPDWAQFLVSTLPFSEDYDNNQYRVGFSFGQNMYTPANIRIAAPQPNDRPWAGWLYLAPSFIVQGENRMDVFELSFGVVGSWSGAEATQKFIHDDILHTTQPMGWSNQLANEFAFNLSWQRYWRYQLTDEISKTFGADFVGNAGFTAGNVYVYGNAGFMFRAGYNIPHDYGTSLIRPAGTYGNPVNNSDPRLADSLDFSIYGFAGTQQYIMGRNIFLQGNTFANSASIGMKNWVGDFSMGIGATTGPFMCNFTMNWRSNEFDGESGGQWFGSLNMSVLF</sequence>
<proteinExistence type="predicted"/>
<feature type="signal peptide" evidence="1">
    <location>
        <begin position="1"/>
        <end position="19"/>
    </location>
</feature>
<evidence type="ECO:0000313" key="2">
    <source>
        <dbReference type="EMBL" id="MBC2595694.1"/>
    </source>
</evidence>
<dbReference type="Proteomes" id="UP000546464">
    <property type="component" value="Unassembled WGS sequence"/>
</dbReference>
<dbReference type="Pfam" id="PF09982">
    <property type="entry name" value="LpxR"/>
    <property type="match status" value="1"/>
</dbReference>
<dbReference type="AlphaFoldDB" id="A0A842HJ99"/>
<gene>
    <name evidence="2" type="ORF">H5P28_15610</name>
</gene>
<evidence type="ECO:0000256" key="1">
    <source>
        <dbReference type="SAM" id="SignalP"/>
    </source>
</evidence>
<dbReference type="RefSeq" id="WP_185676632.1">
    <property type="nucleotide sequence ID" value="NZ_JACHVB010000052.1"/>
</dbReference>
<dbReference type="InterPro" id="IPR018707">
    <property type="entry name" value="LpxR"/>
</dbReference>
<reference evidence="2 3" key="1">
    <citation type="submission" date="2020-07" db="EMBL/GenBank/DDBJ databases">
        <authorList>
            <person name="Feng X."/>
        </authorList>
    </citation>
    <scope>NUCLEOTIDE SEQUENCE [LARGE SCALE GENOMIC DNA]</scope>
    <source>
        <strain evidence="2 3">JCM31066</strain>
    </source>
</reference>
<dbReference type="EMBL" id="JACHVB010000052">
    <property type="protein sequence ID" value="MBC2595694.1"/>
    <property type="molecule type" value="Genomic_DNA"/>
</dbReference>
<dbReference type="InterPro" id="IPR037107">
    <property type="entry name" value="Put_OMP_sf"/>
</dbReference>
<keyword evidence="3" id="KW-1185">Reference proteome</keyword>
<dbReference type="Gene3D" id="2.40.128.140">
    <property type="entry name" value="Outer membrane protein"/>
    <property type="match status" value="1"/>
</dbReference>
<name>A0A842HJ99_9BACT</name>
<organism evidence="2 3">
    <name type="scientific">Ruficoccus amylovorans</name>
    <dbReference type="NCBI Taxonomy" id="1804625"/>
    <lineage>
        <taxon>Bacteria</taxon>
        <taxon>Pseudomonadati</taxon>
        <taxon>Verrucomicrobiota</taxon>
        <taxon>Opitutia</taxon>
        <taxon>Puniceicoccales</taxon>
        <taxon>Cerasicoccaceae</taxon>
        <taxon>Ruficoccus</taxon>
    </lineage>
</organism>
<keyword evidence="1" id="KW-0732">Signal</keyword>
<feature type="chain" id="PRO_5032608343" evidence="1">
    <location>
        <begin position="20"/>
        <end position="363"/>
    </location>
</feature>
<accession>A0A842HJ99</accession>
<evidence type="ECO:0000313" key="3">
    <source>
        <dbReference type="Proteomes" id="UP000546464"/>
    </source>
</evidence>